<keyword evidence="7" id="KW-0805">Transcription regulation</keyword>
<feature type="domain" description="C2H2-type" evidence="12">
    <location>
        <begin position="422"/>
        <end position="449"/>
    </location>
</feature>
<keyword evidence="14" id="KW-1185">Reference proteome</keyword>
<keyword evidence="4" id="KW-0677">Repeat</keyword>
<evidence type="ECO:0000256" key="3">
    <source>
        <dbReference type="ARBA" id="ARBA00022723"/>
    </source>
</evidence>
<evidence type="ECO:0000256" key="6">
    <source>
        <dbReference type="ARBA" id="ARBA00022833"/>
    </source>
</evidence>
<keyword evidence="3" id="KW-0479">Metal-binding</keyword>
<dbReference type="GO" id="GO:0003677">
    <property type="term" value="F:DNA binding"/>
    <property type="evidence" value="ECO:0007669"/>
    <property type="project" value="UniProtKB-KW"/>
</dbReference>
<accession>A0A8C4TE25</accession>
<dbReference type="FunFam" id="3.30.160.60:FF:002343">
    <property type="entry name" value="Zinc finger protein 33A"/>
    <property type="match status" value="1"/>
</dbReference>
<protein>
    <submittedName>
        <fullName evidence="13">Zinc finger protein 260-like</fullName>
    </submittedName>
</protein>
<gene>
    <name evidence="13" type="primary">LOC114662027</name>
</gene>
<keyword evidence="6" id="KW-0862">Zinc</keyword>
<feature type="domain" description="C2H2-type" evidence="12">
    <location>
        <begin position="589"/>
        <end position="612"/>
    </location>
</feature>
<evidence type="ECO:0000256" key="4">
    <source>
        <dbReference type="ARBA" id="ARBA00022737"/>
    </source>
</evidence>
<evidence type="ECO:0000313" key="14">
    <source>
        <dbReference type="Proteomes" id="UP000694620"/>
    </source>
</evidence>
<dbReference type="GO" id="GO:0005654">
    <property type="term" value="C:nucleoplasm"/>
    <property type="evidence" value="ECO:0007669"/>
    <property type="project" value="UniProtKB-ARBA"/>
</dbReference>
<evidence type="ECO:0000256" key="2">
    <source>
        <dbReference type="ARBA" id="ARBA00006991"/>
    </source>
</evidence>
<evidence type="ECO:0000256" key="5">
    <source>
        <dbReference type="ARBA" id="ARBA00022771"/>
    </source>
</evidence>
<dbReference type="Pfam" id="PF00096">
    <property type="entry name" value="zf-C2H2"/>
    <property type="match status" value="7"/>
</dbReference>
<dbReference type="PROSITE" id="PS00028">
    <property type="entry name" value="ZINC_FINGER_C2H2_1"/>
    <property type="match status" value="8"/>
</dbReference>
<keyword evidence="10" id="KW-0539">Nucleus</keyword>
<feature type="domain" description="C2H2-type" evidence="12">
    <location>
        <begin position="534"/>
        <end position="561"/>
    </location>
</feature>
<name>A0A8C4TE25_ERPCA</name>
<dbReference type="FunFam" id="3.30.160.60:FF:000666">
    <property type="entry name" value="RB-associated KRAB zinc finger protein-like"/>
    <property type="match status" value="1"/>
</dbReference>
<evidence type="ECO:0000256" key="9">
    <source>
        <dbReference type="ARBA" id="ARBA00023163"/>
    </source>
</evidence>
<dbReference type="FunFam" id="3.30.160.60:FF:000038">
    <property type="entry name" value="Zinc finger protein 624"/>
    <property type="match status" value="1"/>
</dbReference>
<dbReference type="FunFam" id="3.30.160.60:FF:000322">
    <property type="entry name" value="GDNF-inducible zinc finger protein 1"/>
    <property type="match status" value="1"/>
</dbReference>
<feature type="domain" description="C2H2-type" evidence="12">
    <location>
        <begin position="394"/>
        <end position="421"/>
    </location>
</feature>
<dbReference type="PROSITE" id="PS50157">
    <property type="entry name" value="ZINC_FINGER_C2H2_2"/>
    <property type="match status" value="8"/>
</dbReference>
<dbReference type="Ensembl" id="ENSECRT00000029957.1">
    <property type="protein sequence ID" value="ENSECRP00000029336.1"/>
    <property type="gene ID" value="ENSECRG00000019894.1"/>
</dbReference>
<dbReference type="PANTHER" id="PTHR24377">
    <property type="entry name" value="IP01015P-RELATED"/>
    <property type="match status" value="1"/>
</dbReference>
<keyword evidence="8" id="KW-0238">DNA-binding</keyword>
<comment type="similarity">
    <text evidence="2">Belongs to the krueppel C2H2-type zinc-finger protein family.</text>
</comment>
<evidence type="ECO:0000256" key="10">
    <source>
        <dbReference type="ARBA" id="ARBA00023242"/>
    </source>
</evidence>
<dbReference type="RefSeq" id="XP_028671141.1">
    <property type="nucleotide sequence ID" value="XM_028815308.2"/>
</dbReference>
<dbReference type="InterPro" id="IPR013087">
    <property type="entry name" value="Znf_C2H2_type"/>
</dbReference>
<dbReference type="GO" id="GO:0008270">
    <property type="term" value="F:zinc ion binding"/>
    <property type="evidence" value="ECO:0007669"/>
    <property type="project" value="UniProtKB-KW"/>
</dbReference>
<evidence type="ECO:0000259" key="12">
    <source>
        <dbReference type="PROSITE" id="PS50157"/>
    </source>
</evidence>
<evidence type="ECO:0000256" key="8">
    <source>
        <dbReference type="ARBA" id="ARBA00023125"/>
    </source>
</evidence>
<keyword evidence="9" id="KW-0804">Transcription</keyword>
<dbReference type="AlphaFoldDB" id="A0A8C4TE25"/>
<feature type="domain" description="C2H2-type" evidence="12">
    <location>
        <begin position="506"/>
        <end position="533"/>
    </location>
</feature>
<evidence type="ECO:0000313" key="13">
    <source>
        <dbReference type="Ensembl" id="ENSECRP00000029336.1"/>
    </source>
</evidence>
<evidence type="ECO:0000256" key="11">
    <source>
        <dbReference type="PROSITE-ProRule" id="PRU00042"/>
    </source>
</evidence>
<dbReference type="InterPro" id="IPR050826">
    <property type="entry name" value="Krueppel_C2H2_ZnFinger"/>
</dbReference>
<dbReference type="SMART" id="SM00355">
    <property type="entry name" value="ZnF_C2H2"/>
    <property type="match status" value="8"/>
</dbReference>
<organism evidence="13 14">
    <name type="scientific">Erpetoichthys calabaricus</name>
    <name type="common">Rope fish</name>
    <name type="synonym">Calamoichthys calabaricus</name>
    <dbReference type="NCBI Taxonomy" id="27687"/>
    <lineage>
        <taxon>Eukaryota</taxon>
        <taxon>Metazoa</taxon>
        <taxon>Chordata</taxon>
        <taxon>Craniata</taxon>
        <taxon>Vertebrata</taxon>
        <taxon>Euteleostomi</taxon>
        <taxon>Actinopterygii</taxon>
        <taxon>Polypteriformes</taxon>
        <taxon>Polypteridae</taxon>
        <taxon>Erpetoichthys</taxon>
    </lineage>
</organism>
<feature type="domain" description="C2H2-type" evidence="12">
    <location>
        <begin position="478"/>
        <end position="505"/>
    </location>
</feature>
<feature type="domain" description="C2H2-type" evidence="12">
    <location>
        <begin position="450"/>
        <end position="477"/>
    </location>
</feature>
<reference evidence="13" key="2">
    <citation type="submission" date="2025-08" db="UniProtKB">
        <authorList>
            <consortium name="Ensembl"/>
        </authorList>
    </citation>
    <scope>IDENTIFICATION</scope>
</reference>
<dbReference type="Proteomes" id="UP000694620">
    <property type="component" value="Chromosome 12"/>
</dbReference>
<feature type="domain" description="C2H2-type" evidence="12">
    <location>
        <begin position="561"/>
        <end position="588"/>
    </location>
</feature>
<dbReference type="InterPro" id="IPR036236">
    <property type="entry name" value="Znf_C2H2_sf"/>
</dbReference>
<keyword evidence="5 11" id="KW-0863">Zinc-finger</keyword>
<sequence length="612" mass="70501">MDCGVFSAAFKEQLAATIEREVRATSRAVLIKFCDLMDGGFSVLQAQVQKLQGKFLKTGTEVENYLAFIIEETVLLAVEVIVTEFTDHVDQTFSYYQRKFALKEKEIEILKLQLESQKRKCCAERDILSSTCGNVGTSNGAGIKDKEDRTIFEDPPIYMKMVNTKDVVTPILKIQELDCFQDVNGDSHESPQNTTTKDLNADVGMNADDSAELPFVHIKEEASELGFINIKQEVIDQDIHYHKVEVCDQSLLNIKEEFCDLDVICIKEEVFDNDSAHLKMEVFEEEYASKDAEQNRSECIQWTRQIDHSSDQKEQISTVQGSDFSLCPADHNSSQEELHTKMNETPLECENVKRKMTVNGTYSSLQCGTEALWKTTKADNSDVTQEIPTAADLNQCNVCNKMFKNKWIFQLHQRIHTGEEPYFCSDCGKTFKKKRLFLHHQKIHLRQKPYSCSDCEKRFSTKNDLQKHKKTHSRRNSYYCGECGKCFSDKCSLQEHQKIHNGKKTYCCSECGKSFVRNCDLQRHLKVHLGQKPYCCKVCTMSFSDEHCFQKHQTLHIADKPYCTLCKKTFSNLYYLQLHQVFHTGEKPFCCTECGKKFSLKTSFIRHQKIHM</sequence>
<dbReference type="FunFam" id="3.30.160.60:FF:000671">
    <property type="entry name" value="Zinc finger protein 26"/>
    <property type="match status" value="1"/>
</dbReference>
<evidence type="ECO:0000256" key="1">
    <source>
        <dbReference type="ARBA" id="ARBA00004123"/>
    </source>
</evidence>
<dbReference type="GeneID" id="114662027"/>
<dbReference type="GeneTree" id="ENSGT01150000286918"/>
<proteinExistence type="inferred from homology"/>
<comment type="subcellular location">
    <subcellularLocation>
        <location evidence="1">Nucleus</location>
    </subcellularLocation>
</comment>
<dbReference type="Gene3D" id="3.30.160.60">
    <property type="entry name" value="Classic Zinc Finger"/>
    <property type="match status" value="8"/>
</dbReference>
<dbReference type="OrthoDB" id="8117402at2759"/>
<dbReference type="SUPFAM" id="SSF57667">
    <property type="entry name" value="beta-beta-alpha zinc fingers"/>
    <property type="match status" value="5"/>
</dbReference>
<evidence type="ECO:0000256" key="7">
    <source>
        <dbReference type="ARBA" id="ARBA00023015"/>
    </source>
</evidence>
<reference evidence="13" key="1">
    <citation type="submission" date="2021-06" db="EMBL/GenBank/DDBJ databases">
        <authorList>
            <consortium name="Wellcome Sanger Institute Data Sharing"/>
        </authorList>
    </citation>
    <scope>NUCLEOTIDE SEQUENCE [LARGE SCALE GENOMIC DNA]</scope>
</reference>
<reference evidence="13" key="3">
    <citation type="submission" date="2025-09" db="UniProtKB">
        <authorList>
            <consortium name="Ensembl"/>
        </authorList>
    </citation>
    <scope>IDENTIFICATION</scope>
</reference>